<keyword evidence="5" id="KW-1185">Reference proteome</keyword>
<dbReference type="InterPro" id="IPR032675">
    <property type="entry name" value="LRR_dom_sf"/>
</dbReference>
<dbReference type="InterPro" id="IPR001611">
    <property type="entry name" value="Leu-rich_rpt"/>
</dbReference>
<feature type="compositionally biased region" description="Low complexity" evidence="3">
    <location>
        <begin position="995"/>
        <end position="1004"/>
    </location>
</feature>
<feature type="region of interest" description="Disordered" evidence="3">
    <location>
        <begin position="985"/>
        <end position="1042"/>
    </location>
</feature>
<evidence type="ECO:0000256" key="2">
    <source>
        <dbReference type="ARBA" id="ARBA00022737"/>
    </source>
</evidence>
<organism evidence="4 5">
    <name type="scientific">Astrephomene gubernaculifera</name>
    <dbReference type="NCBI Taxonomy" id="47775"/>
    <lineage>
        <taxon>Eukaryota</taxon>
        <taxon>Viridiplantae</taxon>
        <taxon>Chlorophyta</taxon>
        <taxon>core chlorophytes</taxon>
        <taxon>Chlorophyceae</taxon>
        <taxon>CS clade</taxon>
        <taxon>Chlamydomonadales</taxon>
        <taxon>Astrephomenaceae</taxon>
        <taxon>Astrephomene</taxon>
    </lineage>
</organism>
<protein>
    <submittedName>
        <fullName evidence="4">Uncharacterized protein</fullName>
    </submittedName>
</protein>
<feature type="compositionally biased region" description="Low complexity" evidence="3">
    <location>
        <begin position="701"/>
        <end position="753"/>
    </location>
</feature>
<feature type="region of interest" description="Disordered" evidence="3">
    <location>
        <begin position="678"/>
        <end position="785"/>
    </location>
</feature>
<feature type="compositionally biased region" description="Gly residues" evidence="3">
    <location>
        <begin position="1503"/>
        <end position="1515"/>
    </location>
</feature>
<feature type="non-terminal residue" evidence="4">
    <location>
        <position position="1"/>
    </location>
</feature>
<dbReference type="PANTHER" id="PTHR24111">
    <property type="entry name" value="LEUCINE-RICH REPEAT-CONTAINING PROTEIN 34"/>
    <property type="match status" value="1"/>
</dbReference>
<evidence type="ECO:0000256" key="3">
    <source>
        <dbReference type="SAM" id="MobiDB-lite"/>
    </source>
</evidence>
<sequence>MQLHTTTGVTAAGIATVGGTSSGGGYTDGGGGGGGGGLLPAVGNFRRSTGGYVANPDAAAAGSGAVSAGGAVNGSTARDSSFLRRSAATTSGAVTSYSGGASGGGGGGGVLPAPPAGTLGRMIGAPSPSVGGAVMSPRAGSAWAGGGAAGGGAAGGMLGGAGGPRSAPPSAGGALGMGGGARGVGGVGAAGLGGVGGGNRPGSRPTAKDVGPPPRKVAAVENIGEALGRFFQESMELAPKPPPRPPSTTSSEEEDPGPPSSDDEVTQEELDVLQKLYLVMPNLESPGRGALPPSATPLNPLASPTTLSALANRLGSTSSSIASVAAAATAAANRPDSPMVGIAGGPAGRVPPLAGLLRPLGGSAGGAGSGSLAALAAAGAAAAGGGGGGVSSARQTVSSAGSASSVPTAGGGGPTAAAAAAKRKAMTLGGRGRGGAASTAAAPPLFLPSKAVLAFHQRALGITVPLGNGVPVPMQGPGITGGGTASTGGSGAVVTGVTASAGGGGGGGLNLGQASDVQLTSAYVNRDADFLMLQQMVAAAMAAGQSRPVTAVVSGAAAISRQASGWGSPAPAAMAPTPNRRSGAARRAPAAATSSSKKAAGGKKKAPPEPPTLQPRPAVPVHLQHLVRPGSASVGALMGLHQPAGIDPAIISAVVSGEQVDPVRGLGGAAAAAAAAAEGGTGGAGTGPSGAPAMRPSTPQRPGSPLRPPSAAAPSSARGPSSLRPSAASTGSRLSGASVGAGAAAGGNASTGRSAGGGGSAGGGSRAASPSTRGPGGGVTLPAARPLSGSVAAPFGRTLPLATGYRSAGGRPSTAPSTGWAAARLERLRGVAATKAAARASMSPLRASLAAPISGMRSTRVYKPLSEAEFGVFNRSMDAALLPLTRAAAKLGTYGEALPPTNLFSTLSAGGAPPPLPAKSAGGAAAASAGGAFAGGSVSAGGAFFPIPRSSAAVAAAAVAAAVSASSVVAASTPAVVSPPPIDGASGGGGGANSGGTAAAAEGAANGGGGGGGDDTSPRRKLRRKNLGGWDWPPGQGSPSTYNLLEETRGAMAVAMAGAEVDETGHSGPFDRVGEVGRLMRRFRKQDVTTAFNLSHAVNGVDQVVALVDILAHPDLAAVSELLLAGNALTDEAFAPLGVRLASPECGALRQLDLSYNCLTAASVELLLPLMKDEVAAMSKAQRIRRGLDSRPLHGVLTRLVLDGNPIGDAGAELLCDAAASDYTQLAELRLSRCGLGERGAAAAGRLLENSSAIKVLDLSWNTLGRRGGQALGEGLRSASSIQQLYVAWTGITDVGASHIAKALKSNATLQVLDLSGDSVSGDTSLVLLDSLAENGSLAHLILRDNPVGVVAARKLLKALHGGALESVDLLGCSFGGMGGSTVVWDPHDPDGVYDLDLEVPAHYQVAVELVGLSAHMGLRSWRAATLNGRPFRLNSTSKQQLPLRGRLHVEFVSCTPLVRDDRPLSDAEVRSMWFSIADPEGMHTPVGPMIINPHDTTSSSTSGGGAAAAGGAGTGSTSRKIRAVASKTAAGARAAARGRGGAG</sequence>
<evidence type="ECO:0000256" key="1">
    <source>
        <dbReference type="ARBA" id="ARBA00004430"/>
    </source>
</evidence>
<feature type="region of interest" description="Disordered" evidence="3">
    <location>
        <begin position="192"/>
        <end position="215"/>
    </location>
</feature>
<gene>
    <name evidence="4" type="ORF">Agub_g6028</name>
</gene>
<comment type="subcellular location">
    <subcellularLocation>
        <location evidence="1">Cytoplasm</location>
        <location evidence="1">Cytoskeleton</location>
        <location evidence="1">Cilium axoneme</location>
    </subcellularLocation>
</comment>
<dbReference type="GO" id="GO:0005930">
    <property type="term" value="C:axoneme"/>
    <property type="evidence" value="ECO:0007669"/>
    <property type="project" value="UniProtKB-SubCell"/>
</dbReference>
<keyword evidence="2" id="KW-0677">Repeat</keyword>
<evidence type="ECO:0000313" key="5">
    <source>
        <dbReference type="Proteomes" id="UP001054857"/>
    </source>
</evidence>
<feature type="compositionally biased region" description="Gly residues" evidence="3">
    <location>
        <begin position="985"/>
        <end position="994"/>
    </location>
</feature>
<dbReference type="InterPro" id="IPR052201">
    <property type="entry name" value="LRR-containing_regulator"/>
</dbReference>
<dbReference type="SUPFAM" id="SSF52047">
    <property type="entry name" value="RNI-like"/>
    <property type="match status" value="1"/>
</dbReference>
<feature type="compositionally biased region" description="Gly residues" evidence="3">
    <location>
        <begin position="754"/>
        <end position="765"/>
    </location>
</feature>
<feature type="region of interest" description="Disordered" evidence="3">
    <location>
        <begin position="563"/>
        <end position="617"/>
    </location>
</feature>
<proteinExistence type="predicted"/>
<dbReference type="Pfam" id="PF13516">
    <property type="entry name" value="LRR_6"/>
    <property type="match status" value="2"/>
</dbReference>
<evidence type="ECO:0000313" key="4">
    <source>
        <dbReference type="EMBL" id="GFR44940.1"/>
    </source>
</evidence>
<name>A0AAD3DN45_9CHLO</name>
<feature type="compositionally biased region" description="Low complexity" evidence="3">
    <location>
        <begin position="86"/>
        <end position="99"/>
    </location>
</feature>
<feature type="compositionally biased region" description="Gly residues" evidence="3">
    <location>
        <begin position="100"/>
        <end position="110"/>
    </location>
</feature>
<dbReference type="Gene3D" id="3.80.10.10">
    <property type="entry name" value="Ribonuclease Inhibitor"/>
    <property type="match status" value="1"/>
</dbReference>
<feature type="region of interest" description="Disordered" evidence="3">
    <location>
        <begin position="62"/>
        <end position="113"/>
    </location>
</feature>
<feature type="compositionally biased region" description="Low complexity" evidence="3">
    <location>
        <begin position="580"/>
        <end position="599"/>
    </location>
</feature>
<feature type="region of interest" description="Disordered" evidence="3">
    <location>
        <begin position="1494"/>
        <end position="1544"/>
    </location>
</feature>
<feature type="compositionally biased region" description="Gly residues" evidence="3">
    <location>
        <begin position="1005"/>
        <end position="1014"/>
    </location>
</feature>
<dbReference type="Proteomes" id="UP001054857">
    <property type="component" value="Unassembled WGS sequence"/>
</dbReference>
<dbReference type="PANTHER" id="PTHR24111:SF0">
    <property type="entry name" value="LEUCINE-RICH REPEAT-CONTAINING PROTEIN"/>
    <property type="match status" value="1"/>
</dbReference>
<feature type="compositionally biased region" description="Pro residues" evidence="3">
    <location>
        <begin position="608"/>
        <end position="617"/>
    </location>
</feature>
<dbReference type="SMART" id="SM00368">
    <property type="entry name" value="LRR_RI"/>
    <property type="match status" value="8"/>
</dbReference>
<feature type="region of interest" description="Disordered" evidence="3">
    <location>
        <begin position="235"/>
        <end position="266"/>
    </location>
</feature>
<feature type="compositionally biased region" description="Acidic residues" evidence="3">
    <location>
        <begin position="251"/>
        <end position="266"/>
    </location>
</feature>
<dbReference type="EMBL" id="BMAR01000008">
    <property type="protein sequence ID" value="GFR44940.1"/>
    <property type="molecule type" value="Genomic_DNA"/>
</dbReference>
<reference evidence="4 5" key="1">
    <citation type="journal article" date="2021" name="Sci. Rep.">
        <title>Genome sequencing of the multicellular alga Astrephomene provides insights into convergent evolution of germ-soma differentiation.</title>
        <authorList>
            <person name="Yamashita S."/>
            <person name="Yamamoto K."/>
            <person name="Matsuzaki R."/>
            <person name="Suzuki S."/>
            <person name="Yamaguchi H."/>
            <person name="Hirooka S."/>
            <person name="Minakuchi Y."/>
            <person name="Miyagishima S."/>
            <person name="Kawachi M."/>
            <person name="Toyoda A."/>
            <person name="Nozaki H."/>
        </authorList>
    </citation>
    <scope>NUCLEOTIDE SEQUENCE [LARGE SCALE GENOMIC DNA]</scope>
    <source>
        <strain evidence="4 5">NIES-4017</strain>
    </source>
</reference>
<comment type="caution">
    <text evidence="4">The sequence shown here is derived from an EMBL/GenBank/DDBJ whole genome shotgun (WGS) entry which is preliminary data.</text>
</comment>
<accession>A0AAD3DN45</accession>
<feature type="compositionally biased region" description="Gly residues" evidence="3">
    <location>
        <begin position="679"/>
        <end position="688"/>
    </location>
</feature>